<gene>
    <name evidence="1" type="ORF">CEY16_04495</name>
</gene>
<dbReference type="OrthoDB" id="5881184at2"/>
<dbReference type="Pfam" id="PF04816">
    <property type="entry name" value="TrmK"/>
    <property type="match status" value="1"/>
</dbReference>
<keyword evidence="1" id="KW-0808">Transferase</keyword>
<dbReference type="InterPro" id="IPR006901">
    <property type="entry name" value="TrmK"/>
</dbReference>
<protein>
    <submittedName>
        <fullName evidence="1">tRNA (Adenine(22)-N(1))-methyltransferase TrmK</fullName>
    </submittedName>
</protein>
<dbReference type="SUPFAM" id="SSF53335">
    <property type="entry name" value="S-adenosyl-L-methionine-dependent methyltransferases"/>
    <property type="match status" value="1"/>
</dbReference>
<dbReference type="EMBL" id="PJNH01000001">
    <property type="protein sequence ID" value="PKR79014.1"/>
    <property type="molecule type" value="Genomic_DNA"/>
</dbReference>
<dbReference type="PIRSF" id="PIRSF018637">
    <property type="entry name" value="TrmK"/>
    <property type="match status" value="1"/>
</dbReference>
<dbReference type="GO" id="GO:0160105">
    <property type="term" value="F:tRNA (adenine(22)-N1)-methyltransferase activity"/>
    <property type="evidence" value="ECO:0007669"/>
    <property type="project" value="InterPro"/>
</dbReference>
<dbReference type="GO" id="GO:0032259">
    <property type="term" value="P:methylation"/>
    <property type="evidence" value="ECO:0007669"/>
    <property type="project" value="UniProtKB-KW"/>
</dbReference>
<evidence type="ECO:0000313" key="2">
    <source>
        <dbReference type="Proteomes" id="UP000243524"/>
    </source>
</evidence>
<dbReference type="Proteomes" id="UP000243524">
    <property type="component" value="Unassembled WGS sequence"/>
</dbReference>
<dbReference type="InterPro" id="IPR029063">
    <property type="entry name" value="SAM-dependent_MTases_sf"/>
</dbReference>
<dbReference type="PANTHER" id="PTHR38451">
    <property type="entry name" value="TRNA (ADENINE(22)-N(1))-METHYLTRANSFERASE"/>
    <property type="match status" value="1"/>
</dbReference>
<sequence length="232" mass="26521">MVELSKRLQNVAEFIPVTTRKFADIGSDHAYLPCYICENNKNTRAIAGEVNQGPHDAALRQVQSAGLQDRIEVRLGDGLGVISPNEVDCVTIAGMGGTLISNILTEQVENLSGVDRLVLQPNIDASSIRMFAKNFQWQIVNEKIFEDDGYIYEILVLEPQESLEKNLTEKEMYLGPILMREKNEAFYKKWEKVLDKKINIIEQMKNAKQIDEEKVAYFSKQTEWIKEEIHNE</sequence>
<dbReference type="RefSeq" id="WP_101330758.1">
    <property type="nucleotide sequence ID" value="NZ_PJNH01000001.1"/>
</dbReference>
<evidence type="ECO:0000313" key="1">
    <source>
        <dbReference type="EMBL" id="PKR79014.1"/>
    </source>
</evidence>
<organism evidence="1 2">
    <name type="scientific">Halalkalibacillus sediminis</name>
    <dbReference type="NCBI Taxonomy" id="2018042"/>
    <lineage>
        <taxon>Bacteria</taxon>
        <taxon>Bacillati</taxon>
        <taxon>Bacillota</taxon>
        <taxon>Bacilli</taxon>
        <taxon>Bacillales</taxon>
        <taxon>Bacillaceae</taxon>
        <taxon>Halalkalibacillus</taxon>
    </lineage>
</organism>
<dbReference type="Gene3D" id="3.40.50.150">
    <property type="entry name" value="Vaccinia Virus protein VP39"/>
    <property type="match status" value="1"/>
</dbReference>
<keyword evidence="2" id="KW-1185">Reference proteome</keyword>
<reference evidence="1 2" key="1">
    <citation type="submission" date="2017-06" db="EMBL/GenBank/DDBJ databases">
        <title>the draft geome sequence of Illustriluteabacillus marina B3227.</title>
        <authorList>
            <person name="He R.-H."/>
            <person name="Du Z.-J."/>
        </authorList>
    </citation>
    <scope>NUCLEOTIDE SEQUENCE [LARGE SCALE GENOMIC DNA]</scope>
    <source>
        <strain evidence="1 2">B3227</strain>
    </source>
</reference>
<proteinExistence type="predicted"/>
<dbReference type="AlphaFoldDB" id="A0A2I0QXG6"/>
<accession>A0A2I0QXG6</accession>
<comment type="caution">
    <text evidence="1">The sequence shown here is derived from an EMBL/GenBank/DDBJ whole genome shotgun (WGS) entry which is preliminary data.</text>
</comment>
<dbReference type="Gene3D" id="1.10.287.1890">
    <property type="match status" value="1"/>
</dbReference>
<name>A0A2I0QXG6_9BACI</name>
<dbReference type="PANTHER" id="PTHR38451:SF1">
    <property type="entry name" value="TRNA (ADENINE(22)-N(1))-METHYLTRANSFERASE"/>
    <property type="match status" value="1"/>
</dbReference>
<keyword evidence="1" id="KW-0489">Methyltransferase</keyword>